<comment type="subcellular location">
    <subcellularLocation>
        <location evidence="8">Carboxysome</location>
    </subcellularLocation>
    <subcellularLocation>
        <location evidence="8">Cytoplasm</location>
    </subcellularLocation>
    <text evidence="8">Most protein is cytoplasmic, but some is in the carboxysome.</text>
</comment>
<comment type="similarity">
    <text evidence="8">Belongs to the RbcX family.</text>
</comment>
<dbReference type="InterPro" id="IPR046381">
    <property type="entry name" value="RbcX"/>
</dbReference>
<dbReference type="GO" id="GO:0005737">
    <property type="term" value="C:cytoplasm"/>
    <property type="evidence" value="ECO:0007669"/>
    <property type="project" value="UniProtKB-SubCell"/>
</dbReference>
<keyword evidence="2 8" id="KW-0602">Photosynthesis</keyword>
<dbReference type="HAMAP" id="MF_00855">
    <property type="entry name" value="RbcX"/>
    <property type="match status" value="1"/>
</dbReference>
<comment type="subunit">
    <text evidence="8">Homodimer. Interacts with the exposed C-terminal peptide of RbcL via its central cleft, contacts a second RbcL monomer via its peripheral polar surface.</text>
</comment>
<feature type="coiled-coil region" evidence="9">
    <location>
        <begin position="50"/>
        <end position="77"/>
    </location>
</feature>
<dbReference type="EMBL" id="CP017675">
    <property type="protein sequence ID" value="APB32634.1"/>
    <property type="molecule type" value="Genomic_DNA"/>
</dbReference>
<evidence type="ECO:0000256" key="1">
    <source>
        <dbReference type="ARBA" id="ARBA00022490"/>
    </source>
</evidence>
<evidence type="ECO:0000313" key="11">
    <source>
        <dbReference type="Proteomes" id="UP000180235"/>
    </source>
</evidence>
<evidence type="ECO:0000256" key="2">
    <source>
        <dbReference type="ARBA" id="ARBA00022531"/>
    </source>
</evidence>
<dbReference type="RefSeq" id="WP_071455668.1">
    <property type="nucleotide sequence ID" value="NZ_CP017675.1"/>
</dbReference>
<dbReference type="OrthoDB" id="512484at2"/>
<evidence type="ECO:0000256" key="6">
    <source>
        <dbReference type="ARBA" id="ARBA00023866"/>
    </source>
</evidence>
<dbReference type="GO" id="GO:0015979">
    <property type="term" value="P:photosynthesis"/>
    <property type="evidence" value="ECO:0007669"/>
    <property type="project" value="UniProtKB-KW"/>
</dbReference>
<keyword evidence="3 8" id="KW-0143">Chaperone</keyword>
<dbReference type="Pfam" id="PF02341">
    <property type="entry name" value="RbcX"/>
    <property type="match status" value="1"/>
</dbReference>
<organism evidence="10 11">
    <name type="scientific">Gloeomargarita lithophora Alchichica-D10</name>
    <dbReference type="NCBI Taxonomy" id="1188229"/>
    <lineage>
        <taxon>Bacteria</taxon>
        <taxon>Bacillati</taxon>
        <taxon>Cyanobacteriota</taxon>
        <taxon>Cyanophyceae</taxon>
        <taxon>Gloeomargaritales</taxon>
        <taxon>Gloeomargaritaceae</taxon>
        <taxon>Gloeomargarita</taxon>
    </lineage>
</organism>
<dbReference type="KEGG" id="glt:GlitD10_0326"/>
<proteinExistence type="inferred from homology"/>
<dbReference type="Gene3D" id="1.10.1200.210">
    <property type="entry name" value="Chaperonin-like RbcX"/>
    <property type="match status" value="1"/>
</dbReference>
<evidence type="ECO:0000256" key="3">
    <source>
        <dbReference type="ARBA" id="ARBA00023186"/>
    </source>
</evidence>
<evidence type="ECO:0000256" key="7">
    <source>
        <dbReference type="ARBA" id="ARBA00024446"/>
    </source>
</evidence>
<keyword evidence="11" id="KW-1185">Reference proteome</keyword>
<dbReference type="Proteomes" id="UP000180235">
    <property type="component" value="Chromosome"/>
</dbReference>
<dbReference type="InterPro" id="IPR038052">
    <property type="entry name" value="Chaperonin_RbcX_sf"/>
</dbReference>
<dbReference type="InterPro" id="IPR003435">
    <property type="entry name" value="Chaperonin_RcbX"/>
</dbReference>
<comment type="domain">
    <text evidence="8">The homodimer has 2 functional domains, a central cleft essential for production of soluble RbcL in which the RbcL peptide binds, and a polar surface which plays a role in correct RbcL subunit arrangement.</text>
</comment>
<evidence type="ECO:0000256" key="9">
    <source>
        <dbReference type="SAM" id="Coils"/>
    </source>
</evidence>
<dbReference type="GO" id="GO:0015977">
    <property type="term" value="P:carbon fixation"/>
    <property type="evidence" value="ECO:0007669"/>
    <property type="project" value="UniProtKB-UniRule"/>
</dbReference>
<keyword evidence="4 8" id="KW-0120">Carbon dioxide fixation</keyword>
<dbReference type="NCBIfam" id="NF047598">
    <property type="entry name" value="ChaprRbcXCyano"/>
    <property type="match status" value="1"/>
</dbReference>
<evidence type="ECO:0000313" key="10">
    <source>
        <dbReference type="EMBL" id="APB32634.1"/>
    </source>
</evidence>
<keyword evidence="1 8" id="KW-0963">Cytoplasm</keyword>
<dbReference type="SUPFAM" id="SSF158615">
    <property type="entry name" value="RbcX-like"/>
    <property type="match status" value="1"/>
</dbReference>
<keyword evidence="7" id="KW-1283">Bacterial microcompartment</keyword>
<comment type="function">
    <text evidence="8">An RbcL-specific chaperone. The central cleft of the RbcX homodimer (RbcX2) binds the C-terminus of an RbcL monomer, stabilizing the C-terminus and probably preventing its reassociation with chaperonin GroEL-ES. At the same time the peripheral region of RbcX2 binds a second RbcL monomer, bridging the RbcL homodimers in the correct orientation. The RbcX2(2)-bound RbcL dimers then assemble into the RbcL8 core (RbcL8-(RbcX2)8). RbcS binding triggers the release of RbcX2.</text>
</comment>
<dbReference type="GO" id="GO:0044183">
    <property type="term" value="F:protein folding chaperone"/>
    <property type="evidence" value="ECO:0007669"/>
    <property type="project" value="InterPro"/>
</dbReference>
<evidence type="ECO:0000256" key="5">
    <source>
        <dbReference type="ARBA" id="ARBA00023669"/>
    </source>
</evidence>
<dbReference type="GO" id="GO:0031470">
    <property type="term" value="C:carboxysome"/>
    <property type="evidence" value="ECO:0007669"/>
    <property type="project" value="UniProtKB-SubCell"/>
</dbReference>
<dbReference type="GO" id="GO:0110102">
    <property type="term" value="P:ribulose bisphosphate carboxylase complex assembly"/>
    <property type="evidence" value="ECO:0007669"/>
    <property type="project" value="UniProtKB-UniRule"/>
</dbReference>
<reference evidence="10 11" key="1">
    <citation type="submission" date="2016-10" db="EMBL/GenBank/DDBJ databases">
        <title>Description of Gloeomargarita lithophora gen. nov., sp. nov., a thylakoid-bearing basal-branching cyanobacterium with intracellular carbonates, and proposal for Gloeomargaritales ord. nov.</title>
        <authorList>
            <person name="Moreira D."/>
            <person name="Tavera R."/>
            <person name="Benzerara K."/>
            <person name="Skouri-Panet F."/>
            <person name="Couradeau E."/>
            <person name="Gerard E."/>
            <person name="Loussert C."/>
            <person name="Novelo E."/>
            <person name="Zivanovic Y."/>
            <person name="Lopez-Garcia P."/>
        </authorList>
    </citation>
    <scope>NUCLEOTIDE SEQUENCE [LARGE SCALE GENOMIC DNA]</scope>
    <source>
        <strain evidence="10 11">D10</strain>
    </source>
</reference>
<evidence type="ECO:0000256" key="4">
    <source>
        <dbReference type="ARBA" id="ARBA00023300"/>
    </source>
</evidence>
<dbReference type="STRING" id="1188229.GlitD10_0326"/>
<accession>A0A1J0A9L8</accession>
<keyword evidence="9" id="KW-0175">Coiled coil</keyword>
<dbReference type="PANTHER" id="PTHR33791:SF1">
    <property type="entry name" value="RUBISCO CHAPERONE RBCX"/>
    <property type="match status" value="1"/>
</dbReference>
<dbReference type="PANTHER" id="PTHR33791">
    <property type="entry name" value="CHAPERONIN-LIKE RBCX PROTEIN 1, CHLOROPLASTIC"/>
    <property type="match status" value="1"/>
</dbReference>
<name>A0A1J0A9L8_9CYAN</name>
<keyword evidence="5 8" id="KW-1282">Carboxysome</keyword>
<gene>
    <name evidence="8" type="primary">rbcX</name>
    <name evidence="10" type="ORF">GlitD10_0326</name>
</gene>
<evidence type="ECO:0000256" key="8">
    <source>
        <dbReference type="HAMAP-Rule" id="MF_00855"/>
    </source>
</evidence>
<dbReference type="AlphaFoldDB" id="A0A1J0A9L8"/>
<protein>
    <recommendedName>
        <fullName evidence="6 8">RuBisCO chaperone RbcX</fullName>
    </recommendedName>
</protein>
<sequence length="125" mass="14427">MDYPHIARQTSRVLSSYLTYQAVRVVVAQLSQTDPPLAIWLNGFSVTGKIQDGERYLEELLRERQELALRVMTVREHLAENILDVLPEMVQAEIHQANTQQRKHHLERLTQVAPSELASWPELES</sequence>